<feature type="compositionally biased region" description="Basic and acidic residues" evidence="1">
    <location>
        <begin position="16"/>
        <end position="27"/>
    </location>
</feature>
<feature type="compositionally biased region" description="Gly residues" evidence="1">
    <location>
        <begin position="1"/>
        <end position="15"/>
    </location>
</feature>
<feature type="non-terminal residue" evidence="2">
    <location>
        <position position="110"/>
    </location>
</feature>
<organism evidence="2 3">
    <name type="scientific">Staurois parvus</name>
    <dbReference type="NCBI Taxonomy" id="386267"/>
    <lineage>
        <taxon>Eukaryota</taxon>
        <taxon>Metazoa</taxon>
        <taxon>Chordata</taxon>
        <taxon>Craniata</taxon>
        <taxon>Vertebrata</taxon>
        <taxon>Euteleostomi</taxon>
        <taxon>Amphibia</taxon>
        <taxon>Batrachia</taxon>
        <taxon>Anura</taxon>
        <taxon>Neobatrachia</taxon>
        <taxon>Ranoidea</taxon>
        <taxon>Ranidae</taxon>
        <taxon>Staurois</taxon>
    </lineage>
</organism>
<evidence type="ECO:0000256" key="1">
    <source>
        <dbReference type="SAM" id="MobiDB-lite"/>
    </source>
</evidence>
<feature type="compositionally biased region" description="Gly residues" evidence="1">
    <location>
        <begin position="100"/>
        <end position="110"/>
    </location>
</feature>
<keyword evidence="3" id="KW-1185">Reference proteome</keyword>
<proteinExistence type="predicted"/>
<sequence length="110" mass="10610">GPPGGATGIGPPGGAGDRHRAPRRERPGAGPPGGATGLGPSGGARRAAPDPQGGWGLQVSALRRSGGRRTPDGAQVSGPQADSGGRRTPAPQMERQVSGHQGGAAGTESP</sequence>
<feature type="compositionally biased region" description="Gly residues" evidence="1">
    <location>
        <begin position="31"/>
        <end position="42"/>
    </location>
</feature>
<feature type="non-terminal residue" evidence="2">
    <location>
        <position position="1"/>
    </location>
</feature>
<evidence type="ECO:0000313" key="3">
    <source>
        <dbReference type="Proteomes" id="UP001162483"/>
    </source>
</evidence>
<reference evidence="2" key="1">
    <citation type="submission" date="2023-05" db="EMBL/GenBank/DDBJ databases">
        <authorList>
            <person name="Stuckert A."/>
        </authorList>
    </citation>
    <scope>NUCLEOTIDE SEQUENCE</scope>
</reference>
<evidence type="ECO:0000313" key="2">
    <source>
        <dbReference type="EMBL" id="CAI9544069.1"/>
    </source>
</evidence>
<dbReference type="Proteomes" id="UP001162483">
    <property type="component" value="Unassembled WGS sequence"/>
</dbReference>
<protein>
    <submittedName>
        <fullName evidence="2">Uncharacterized protein</fullName>
    </submittedName>
</protein>
<dbReference type="EMBL" id="CATNWA010002913">
    <property type="protein sequence ID" value="CAI9544069.1"/>
    <property type="molecule type" value="Genomic_DNA"/>
</dbReference>
<gene>
    <name evidence="2" type="ORF">SPARVUS_LOCUS2411776</name>
</gene>
<accession>A0ABN9B908</accession>
<name>A0ABN9B908_9NEOB</name>
<comment type="caution">
    <text evidence="2">The sequence shown here is derived from an EMBL/GenBank/DDBJ whole genome shotgun (WGS) entry which is preliminary data.</text>
</comment>
<feature type="region of interest" description="Disordered" evidence="1">
    <location>
        <begin position="1"/>
        <end position="110"/>
    </location>
</feature>